<protein>
    <submittedName>
        <fullName evidence="1">Uncharacterized protein</fullName>
    </submittedName>
</protein>
<evidence type="ECO:0000313" key="1">
    <source>
        <dbReference type="EMBL" id="REH39928.1"/>
    </source>
</evidence>
<dbReference type="AlphaFoldDB" id="A0A3E0H862"/>
<keyword evidence="2" id="KW-1185">Reference proteome</keyword>
<dbReference type="Proteomes" id="UP000256774">
    <property type="component" value="Unassembled WGS sequence"/>
</dbReference>
<accession>A0A3E0H862</accession>
<proteinExistence type="predicted"/>
<dbReference type="EMBL" id="QUNR01000001">
    <property type="protein sequence ID" value="REH39928.1"/>
    <property type="molecule type" value="Genomic_DNA"/>
</dbReference>
<comment type="caution">
    <text evidence="1">The sequence shown here is derived from an EMBL/GenBank/DDBJ whole genome shotgun (WGS) entry which is preliminary data.</text>
</comment>
<name>A0A3E0H862_9GAMM</name>
<organism evidence="1 2">
    <name type="scientific">Paraperlucidibaca baekdonensis</name>
    <dbReference type="NCBI Taxonomy" id="748120"/>
    <lineage>
        <taxon>Bacteria</taxon>
        <taxon>Pseudomonadati</taxon>
        <taxon>Pseudomonadota</taxon>
        <taxon>Gammaproteobacteria</taxon>
        <taxon>Moraxellales</taxon>
        <taxon>Moraxellaceae</taxon>
        <taxon>Paraperlucidibaca</taxon>
    </lineage>
</organism>
<reference evidence="1 2" key="1">
    <citation type="submission" date="2018-08" db="EMBL/GenBank/DDBJ databases">
        <title>Genomic Encyclopedia of Type Strains, Phase IV (KMG-IV): sequencing the most valuable type-strain genomes for metagenomic binning, comparative biology and taxonomic classification.</title>
        <authorList>
            <person name="Goeker M."/>
        </authorList>
    </citation>
    <scope>NUCLEOTIDE SEQUENCE [LARGE SCALE GENOMIC DNA]</scope>
    <source>
        <strain evidence="1 2">DSM 26022</strain>
    </source>
</reference>
<evidence type="ECO:0000313" key="2">
    <source>
        <dbReference type="Proteomes" id="UP000256774"/>
    </source>
</evidence>
<dbReference type="RefSeq" id="WP_116207014.1">
    <property type="nucleotide sequence ID" value="NZ_QUNR01000001.1"/>
</dbReference>
<sequence length="118" mass="13256">MTQLHHGKRTSEYVTEWPVGAALMRVCWQPPCLIHAVSITRQRDETTESSPPQDDKVLAMVFWQALVIAGHRLSLDDGLQAMVAQARLELERTLLSAVAWHDQRPCDDTAVARLPLTT</sequence>
<gene>
    <name evidence="1" type="ORF">DFR26_0123</name>
</gene>